<accession>A0A8H7R038</accession>
<dbReference type="Proteomes" id="UP000603453">
    <property type="component" value="Unassembled WGS sequence"/>
</dbReference>
<evidence type="ECO:0000313" key="2">
    <source>
        <dbReference type="Proteomes" id="UP000603453"/>
    </source>
</evidence>
<name>A0A8H7R038_9FUNG</name>
<reference evidence="1" key="1">
    <citation type="submission" date="2020-12" db="EMBL/GenBank/DDBJ databases">
        <title>Metabolic potential, ecology and presence of endohyphal bacteria is reflected in genomic diversity of Mucoromycotina.</title>
        <authorList>
            <person name="Muszewska A."/>
            <person name="Okrasinska A."/>
            <person name="Steczkiewicz K."/>
            <person name="Drgas O."/>
            <person name="Orlowska M."/>
            <person name="Perlinska-Lenart U."/>
            <person name="Aleksandrzak-Piekarczyk T."/>
            <person name="Szatraj K."/>
            <person name="Zielenkiewicz U."/>
            <person name="Pilsyk S."/>
            <person name="Malc E."/>
            <person name="Mieczkowski P."/>
            <person name="Kruszewska J.S."/>
            <person name="Biernat P."/>
            <person name="Pawlowska J."/>
        </authorList>
    </citation>
    <scope>NUCLEOTIDE SEQUENCE</scope>
    <source>
        <strain evidence="1">WA0000017839</strain>
    </source>
</reference>
<keyword evidence="2" id="KW-1185">Reference proteome</keyword>
<protein>
    <submittedName>
        <fullName evidence="1">Uncharacterized protein</fullName>
    </submittedName>
</protein>
<dbReference type="OrthoDB" id="2275636at2759"/>
<gene>
    <name evidence="1" type="ORF">INT47_002775</name>
</gene>
<sequence length="186" mass="21382">MSFMQLIKHSSEIFSDVLKITYVLDNKGVIGFTKLIEATSKRRMNEAGQKVASRLLYTLKNEFIGYHTILEAALEDIVMLLPIYQENIKKMKEDGYEVVGYTRKSKGEKDDIIRIRLLNLMLEKMKTRSLADRVFVSPNLSANDPFNQRDENSLNLSSLFNSSPLVYILTLFLDNSWSITISFTLL</sequence>
<comment type="caution">
    <text evidence="1">The sequence shown here is derived from an EMBL/GenBank/DDBJ whole genome shotgun (WGS) entry which is preliminary data.</text>
</comment>
<proteinExistence type="predicted"/>
<evidence type="ECO:0000313" key="1">
    <source>
        <dbReference type="EMBL" id="KAG2200731.1"/>
    </source>
</evidence>
<dbReference type="EMBL" id="JAEPRD010000079">
    <property type="protein sequence ID" value="KAG2200731.1"/>
    <property type="molecule type" value="Genomic_DNA"/>
</dbReference>
<organism evidence="1 2">
    <name type="scientific">Mucor saturninus</name>
    <dbReference type="NCBI Taxonomy" id="64648"/>
    <lineage>
        <taxon>Eukaryota</taxon>
        <taxon>Fungi</taxon>
        <taxon>Fungi incertae sedis</taxon>
        <taxon>Mucoromycota</taxon>
        <taxon>Mucoromycotina</taxon>
        <taxon>Mucoromycetes</taxon>
        <taxon>Mucorales</taxon>
        <taxon>Mucorineae</taxon>
        <taxon>Mucoraceae</taxon>
        <taxon>Mucor</taxon>
    </lineage>
</organism>
<dbReference type="AlphaFoldDB" id="A0A8H7R038"/>